<accession>A0AAD7D0S7</accession>
<comment type="caution">
    <text evidence="2">The sequence shown here is derived from an EMBL/GenBank/DDBJ whole genome shotgun (WGS) entry which is preliminary data.</text>
</comment>
<feature type="region of interest" description="Disordered" evidence="1">
    <location>
        <begin position="213"/>
        <end position="244"/>
    </location>
</feature>
<reference evidence="2" key="1">
    <citation type="submission" date="2023-03" db="EMBL/GenBank/DDBJ databases">
        <title>Massive genome expansion in bonnet fungi (Mycena s.s.) driven by repeated elements and novel gene families across ecological guilds.</title>
        <authorList>
            <consortium name="Lawrence Berkeley National Laboratory"/>
            <person name="Harder C.B."/>
            <person name="Miyauchi S."/>
            <person name="Viragh M."/>
            <person name="Kuo A."/>
            <person name="Thoen E."/>
            <person name="Andreopoulos B."/>
            <person name="Lu D."/>
            <person name="Skrede I."/>
            <person name="Drula E."/>
            <person name="Henrissat B."/>
            <person name="Morin E."/>
            <person name="Kohler A."/>
            <person name="Barry K."/>
            <person name="LaButti K."/>
            <person name="Morin E."/>
            <person name="Salamov A."/>
            <person name="Lipzen A."/>
            <person name="Mereny Z."/>
            <person name="Hegedus B."/>
            <person name="Baldrian P."/>
            <person name="Stursova M."/>
            <person name="Weitz H."/>
            <person name="Taylor A."/>
            <person name="Grigoriev I.V."/>
            <person name="Nagy L.G."/>
            <person name="Martin F."/>
            <person name="Kauserud H."/>
        </authorList>
    </citation>
    <scope>NUCLEOTIDE SEQUENCE</scope>
    <source>
        <strain evidence="2">CBHHK067</strain>
    </source>
</reference>
<gene>
    <name evidence="2" type="ORF">B0H17DRAFT_1208405</name>
</gene>
<feature type="compositionally biased region" description="Low complexity" evidence="1">
    <location>
        <begin position="113"/>
        <end position="128"/>
    </location>
</feature>
<proteinExistence type="predicted"/>
<feature type="region of interest" description="Disordered" evidence="1">
    <location>
        <begin position="583"/>
        <end position="613"/>
    </location>
</feature>
<evidence type="ECO:0000313" key="2">
    <source>
        <dbReference type="EMBL" id="KAJ7673457.1"/>
    </source>
</evidence>
<feature type="region of interest" description="Disordered" evidence="1">
    <location>
        <begin position="101"/>
        <end position="177"/>
    </location>
</feature>
<dbReference type="EMBL" id="JARKIE010000162">
    <property type="protein sequence ID" value="KAJ7673457.1"/>
    <property type="molecule type" value="Genomic_DNA"/>
</dbReference>
<name>A0AAD7D0S7_MYCRO</name>
<feature type="region of interest" description="Disordered" evidence="1">
    <location>
        <begin position="331"/>
        <end position="391"/>
    </location>
</feature>
<keyword evidence="3" id="KW-1185">Reference proteome</keyword>
<evidence type="ECO:0000313" key="3">
    <source>
        <dbReference type="Proteomes" id="UP001221757"/>
    </source>
</evidence>
<sequence>MLTVHSSHSWNTHAVIRYWMAQTEDAIMEDAWDDSPSFIEDRSMQNNYLQCKPKSYWGGSLPHLTFVFGIHAPLTGLLESAQQADGPVPCFGSFTKLDDYPGDIPVNGGNPNSGRSTPGSRSLSGSTSDDSHHYVPAQLQREVNRHRSITEPYYIDERTDHRPHYDGRPPYAQGPATVRERNRFNDYSIYNMDHARARKTEHEWENINPASPHIIESPSPSNFPHGPDGHPQSPWAVRQNGDAPPDKFLSASGVITTPSLLDEQAYNLVAFLDLGQEEAYELFSTTMQNLGNFPTQFHTEGKAHLMCYQQELEKNWWICTTGAPRPPRYVCHPQNSGRTPRRPDAGSSGGSRYRILDDIGDTLSPTPVQPERSDSVWDTPNPRPAGPGRAALQAPPAVVIAPPAPMTTERRPVAYTDAACAQGYLGNSPPDPANEVPLSALDEFPSLALVPNTRWTASKLNNRHWRIPPMQLFSIPGLYEHLVHLGAYKVTSLAMQHYPYVTDSVTIFLVVTWFAQHGIVPGSRDISALENFCCSRWNMEAGIENLDNAFWDDEPQSTELALQITSASVPHWSELNFGQRRLAGTDLGPSSHTPMTGVVGGAKHPDTTPSPPV</sequence>
<evidence type="ECO:0000256" key="1">
    <source>
        <dbReference type="SAM" id="MobiDB-lite"/>
    </source>
</evidence>
<organism evidence="2 3">
    <name type="scientific">Mycena rosella</name>
    <name type="common">Pink bonnet</name>
    <name type="synonym">Agaricus rosellus</name>
    <dbReference type="NCBI Taxonomy" id="1033263"/>
    <lineage>
        <taxon>Eukaryota</taxon>
        <taxon>Fungi</taxon>
        <taxon>Dikarya</taxon>
        <taxon>Basidiomycota</taxon>
        <taxon>Agaricomycotina</taxon>
        <taxon>Agaricomycetes</taxon>
        <taxon>Agaricomycetidae</taxon>
        <taxon>Agaricales</taxon>
        <taxon>Marasmiineae</taxon>
        <taxon>Mycenaceae</taxon>
        <taxon>Mycena</taxon>
    </lineage>
</organism>
<protein>
    <submittedName>
        <fullName evidence="2">Uncharacterized protein</fullName>
    </submittedName>
</protein>
<feature type="compositionally biased region" description="Basic and acidic residues" evidence="1">
    <location>
        <begin position="142"/>
        <end position="167"/>
    </location>
</feature>
<dbReference type="Proteomes" id="UP001221757">
    <property type="component" value="Unassembled WGS sequence"/>
</dbReference>
<dbReference type="AlphaFoldDB" id="A0AAD7D0S7"/>